<proteinExistence type="predicted"/>
<reference evidence="4" key="1">
    <citation type="submission" date="2023-06" db="EMBL/GenBank/DDBJ databases">
        <authorList>
            <person name="Kurt Z."/>
        </authorList>
    </citation>
    <scope>NUCLEOTIDE SEQUENCE</scope>
</reference>
<dbReference type="EMBL" id="CATOUU010000424">
    <property type="protein sequence ID" value="CAI9929053.1"/>
    <property type="molecule type" value="Genomic_DNA"/>
</dbReference>
<keyword evidence="6" id="KW-1185">Reference proteome</keyword>
<dbReference type="PANTHER" id="PTHR10067:SF6">
    <property type="entry name" value="PHOSPHATIDYLSERINE DECARBOXYLASE PROENZYME, MITOCHONDRIAL"/>
    <property type="match status" value="1"/>
</dbReference>
<organism evidence="4">
    <name type="scientific">Hexamita inflata</name>
    <dbReference type="NCBI Taxonomy" id="28002"/>
    <lineage>
        <taxon>Eukaryota</taxon>
        <taxon>Metamonada</taxon>
        <taxon>Diplomonadida</taxon>
        <taxon>Hexamitidae</taxon>
        <taxon>Hexamitinae</taxon>
        <taxon>Hexamita</taxon>
    </lineage>
</organism>
<evidence type="ECO:0000313" key="5">
    <source>
        <dbReference type="EMBL" id="CAL6004639.1"/>
    </source>
</evidence>
<keyword evidence="3" id="KW-0472">Membrane</keyword>
<comment type="caution">
    <text evidence="4">The sequence shown here is derived from an EMBL/GenBank/DDBJ whole genome shotgun (WGS) entry which is preliminary data.</text>
</comment>
<reference evidence="5 6" key="2">
    <citation type="submission" date="2024-07" db="EMBL/GenBank/DDBJ databases">
        <authorList>
            <person name="Akdeniz Z."/>
        </authorList>
    </citation>
    <scope>NUCLEOTIDE SEQUENCE [LARGE SCALE GENOMIC DNA]</scope>
</reference>
<protein>
    <submittedName>
        <fullName evidence="4">Phosphatidylserine decarboxylase proenzyme</fullName>
    </submittedName>
    <submittedName>
        <fullName evidence="5">Phosphatidylserine_decarboxylase proenzyme</fullName>
    </submittedName>
</protein>
<keyword evidence="1" id="KW-0210">Decarboxylase</keyword>
<evidence type="ECO:0000313" key="6">
    <source>
        <dbReference type="Proteomes" id="UP001642409"/>
    </source>
</evidence>
<keyword evidence="3" id="KW-1133">Transmembrane helix</keyword>
<dbReference type="PANTHER" id="PTHR10067">
    <property type="entry name" value="PHOSPHATIDYLSERINE DECARBOXYLASE"/>
    <property type="match status" value="1"/>
</dbReference>
<sequence length="331" mass="37286">MRVSQLLFFIVPMAVSYYVSSSVQYSMYVGVAFLVLKSFCSRSFVVSTVLISLPCTLFSQIAQYILQLKIPFYWLRRILIEQIIKAQKIILADFTKNSTQFSSLQELFRREIDLTKRGLVDIQGVFQHPGPNQQSVYAPADSVLVQFGYLSQEFMKQNPVKGLQFSLEELVGERVNYSATGKYCYAAFQMKQNQYHGFASPFNCVVNKVQAVKGEMKPLHPPFMNHMRGLVAKNSRIVIQGKIQDKYCAVVAVSSLAAGKTHINRIQVEQNIFKKNKQTITEECFVCGENLGILDAGYVIVVFEIAGNTDVQVLKTGVVQLGDEVLKISKL</sequence>
<dbReference type="GO" id="GO:0005739">
    <property type="term" value="C:mitochondrion"/>
    <property type="evidence" value="ECO:0007669"/>
    <property type="project" value="TreeGrafter"/>
</dbReference>
<evidence type="ECO:0000256" key="1">
    <source>
        <dbReference type="ARBA" id="ARBA00022793"/>
    </source>
</evidence>
<dbReference type="GO" id="GO:0004609">
    <property type="term" value="F:phosphatidylserine decarboxylase activity"/>
    <property type="evidence" value="ECO:0007669"/>
    <property type="project" value="InterPro"/>
</dbReference>
<evidence type="ECO:0000313" key="4">
    <source>
        <dbReference type="EMBL" id="CAI9929053.1"/>
    </source>
</evidence>
<dbReference type="Proteomes" id="UP001642409">
    <property type="component" value="Unassembled WGS sequence"/>
</dbReference>
<evidence type="ECO:0000256" key="2">
    <source>
        <dbReference type="ARBA" id="ARBA00023239"/>
    </source>
</evidence>
<name>A0AA86U2W7_9EUKA</name>
<dbReference type="InterPro" id="IPR003817">
    <property type="entry name" value="PS_Dcarbxylase"/>
</dbReference>
<dbReference type="Pfam" id="PF02666">
    <property type="entry name" value="PS_Dcarbxylase"/>
    <property type="match status" value="1"/>
</dbReference>
<dbReference type="AlphaFoldDB" id="A0AA86U2W7"/>
<keyword evidence="2" id="KW-0456">Lyase</keyword>
<feature type="transmembrane region" description="Helical" evidence="3">
    <location>
        <begin position="45"/>
        <end position="66"/>
    </location>
</feature>
<accession>A0AA86U2W7</accession>
<evidence type="ECO:0000256" key="3">
    <source>
        <dbReference type="SAM" id="Phobius"/>
    </source>
</evidence>
<dbReference type="GO" id="GO:0006646">
    <property type="term" value="P:phosphatidylethanolamine biosynthetic process"/>
    <property type="evidence" value="ECO:0007669"/>
    <property type="project" value="TreeGrafter"/>
</dbReference>
<dbReference type="EMBL" id="CAXDID020000049">
    <property type="protein sequence ID" value="CAL6004639.1"/>
    <property type="molecule type" value="Genomic_DNA"/>
</dbReference>
<keyword evidence="3" id="KW-0812">Transmembrane</keyword>
<gene>
    <name evidence="4" type="ORF">HINF_LOCUS16698</name>
    <name evidence="5" type="ORF">HINF_LOCUS18982</name>
</gene>